<dbReference type="AlphaFoldDB" id="Q16XQ1"/>
<dbReference type="GO" id="GO:0005335">
    <property type="term" value="F:serotonin:sodium:chloride symporter activity"/>
    <property type="evidence" value="ECO:0007669"/>
    <property type="project" value="TreeGrafter"/>
</dbReference>
<dbReference type="eggNOG" id="KOG3764">
    <property type="taxonomic scope" value="Eukaryota"/>
</dbReference>
<keyword evidence="3 6" id="KW-0812">Transmembrane</keyword>
<dbReference type="InterPro" id="IPR011701">
    <property type="entry name" value="MFS"/>
</dbReference>
<evidence type="ECO:0000313" key="9">
    <source>
        <dbReference type="Proteomes" id="UP000682892"/>
    </source>
</evidence>
<comment type="subcellular location">
    <subcellularLocation>
        <location evidence="1">Membrane</location>
        <topology evidence="1">Multi-pass membrane protein</topology>
    </subcellularLocation>
</comment>
<dbReference type="PaxDb" id="7159-AAEL008816-PA"/>
<protein>
    <submittedName>
        <fullName evidence="8">AAEL008816-PA</fullName>
    </submittedName>
</protein>
<evidence type="ECO:0000256" key="3">
    <source>
        <dbReference type="ARBA" id="ARBA00022692"/>
    </source>
</evidence>
<dbReference type="OMA" id="GTEWITL"/>
<dbReference type="SUPFAM" id="SSF103473">
    <property type="entry name" value="MFS general substrate transporter"/>
    <property type="match status" value="1"/>
</dbReference>
<dbReference type="InterPro" id="IPR050930">
    <property type="entry name" value="MFS_Vesicular_Transporter"/>
</dbReference>
<dbReference type="VEuPathDB" id="VectorBase:AAEL026276"/>
<feature type="transmembrane region" description="Helical" evidence="6">
    <location>
        <begin position="280"/>
        <end position="300"/>
    </location>
</feature>
<dbReference type="GO" id="GO:0015842">
    <property type="term" value="P:aminergic neurotransmitter loading into synaptic vesicle"/>
    <property type="evidence" value="ECO:0007669"/>
    <property type="project" value="TreeGrafter"/>
</dbReference>
<dbReference type="CDD" id="cd17384">
    <property type="entry name" value="MFS_SLC18A1_2_VAT1_2"/>
    <property type="match status" value="1"/>
</dbReference>
<dbReference type="PROSITE" id="PS50850">
    <property type="entry name" value="MFS"/>
    <property type="match status" value="1"/>
</dbReference>
<feature type="transmembrane region" description="Helical" evidence="6">
    <location>
        <begin position="307"/>
        <end position="327"/>
    </location>
</feature>
<feature type="transmembrane region" description="Helical" evidence="6">
    <location>
        <begin position="106"/>
        <end position="128"/>
    </location>
</feature>
<dbReference type="Proteomes" id="UP000682892">
    <property type="component" value="Unassembled WGS sequence"/>
</dbReference>
<dbReference type="HOGENOM" id="CLU_001265_10_9_1"/>
<feature type="transmembrane region" description="Helical" evidence="6">
    <location>
        <begin position="387"/>
        <end position="406"/>
    </location>
</feature>
<dbReference type="GO" id="GO:0043195">
    <property type="term" value="C:terminal bouton"/>
    <property type="evidence" value="ECO:0007669"/>
    <property type="project" value="TreeGrafter"/>
</dbReference>
<proteinExistence type="predicted"/>
<reference evidence="8" key="3">
    <citation type="submission" date="2012-09" db="EMBL/GenBank/DDBJ databases">
        <authorList>
            <consortium name="VectorBase"/>
        </authorList>
    </citation>
    <scope>NUCLEOTIDE SEQUENCE</scope>
    <source>
        <strain evidence="8">Liverpool</strain>
    </source>
</reference>
<dbReference type="InterPro" id="IPR020846">
    <property type="entry name" value="MFS_dom"/>
</dbReference>
<dbReference type="PhylomeDB" id="Q16XQ1"/>
<evidence type="ECO:0000259" key="7">
    <source>
        <dbReference type="PROSITE" id="PS50850"/>
    </source>
</evidence>
<dbReference type="PANTHER" id="PTHR23506:SF23">
    <property type="entry name" value="GH10249P"/>
    <property type="match status" value="1"/>
</dbReference>
<dbReference type="FunFam" id="1.20.1250.20:FF:000792">
    <property type="entry name" value="Synaptic vesicle amine transporter, putative"/>
    <property type="match status" value="1"/>
</dbReference>
<evidence type="ECO:0000256" key="2">
    <source>
        <dbReference type="ARBA" id="ARBA00022448"/>
    </source>
</evidence>
<organism evidence="8 9">
    <name type="scientific">Aedes aegypti</name>
    <name type="common">Yellowfever mosquito</name>
    <name type="synonym">Culex aegypti</name>
    <dbReference type="NCBI Taxonomy" id="7159"/>
    <lineage>
        <taxon>Eukaryota</taxon>
        <taxon>Metazoa</taxon>
        <taxon>Ecdysozoa</taxon>
        <taxon>Arthropoda</taxon>
        <taxon>Hexapoda</taxon>
        <taxon>Insecta</taxon>
        <taxon>Pterygota</taxon>
        <taxon>Neoptera</taxon>
        <taxon>Endopterygota</taxon>
        <taxon>Diptera</taxon>
        <taxon>Nematocera</taxon>
        <taxon>Culicoidea</taxon>
        <taxon>Culicidae</taxon>
        <taxon>Culicinae</taxon>
        <taxon>Aedini</taxon>
        <taxon>Aedes</taxon>
        <taxon>Stegomyia</taxon>
    </lineage>
</organism>
<keyword evidence="5 6" id="KW-0472">Membrane</keyword>
<keyword evidence="4 6" id="KW-1133">Transmembrane helix</keyword>
<evidence type="ECO:0000256" key="4">
    <source>
        <dbReference type="ARBA" id="ARBA00022989"/>
    </source>
</evidence>
<reference evidence="8" key="1">
    <citation type="submission" date="2005-10" db="EMBL/GenBank/DDBJ databases">
        <authorList>
            <person name="Loftus B.J."/>
            <person name="Nene V.M."/>
            <person name="Hannick L.I."/>
            <person name="Bidwell S."/>
            <person name="Haas B."/>
            <person name="Amedeo P."/>
            <person name="Orvis J."/>
            <person name="Wortman J.R."/>
            <person name="White O.R."/>
            <person name="Salzberg S."/>
            <person name="Shumway M."/>
            <person name="Koo H."/>
            <person name="Zhao Y."/>
            <person name="Holmes M."/>
            <person name="Miller J."/>
            <person name="Schatz M."/>
            <person name="Pop M."/>
            <person name="Pai G."/>
            <person name="Utterback T."/>
            <person name="Rogers Y.-H."/>
            <person name="Kravitz S."/>
            <person name="Fraser C.M."/>
        </authorList>
    </citation>
    <scope>NUCLEOTIDE SEQUENCE</scope>
    <source>
        <strain evidence="8">Liverpool</strain>
    </source>
</reference>
<reference evidence="8" key="2">
    <citation type="journal article" date="2007" name="Science">
        <title>Genome sequence of Aedes aegypti, a major arbovirus vector.</title>
        <authorList>
            <person name="Nene V."/>
            <person name="Wortman J.R."/>
            <person name="Lawson D."/>
            <person name="Haas B."/>
            <person name="Kodira C."/>
            <person name="Tu Z.J."/>
            <person name="Loftus B."/>
            <person name="Xi Z."/>
            <person name="Megy K."/>
            <person name="Grabherr M."/>
            <person name="Ren Q."/>
            <person name="Zdobnov E.M."/>
            <person name="Lobo N.F."/>
            <person name="Campbell K.S."/>
            <person name="Brown S.E."/>
            <person name="Bonaldo M.F."/>
            <person name="Zhu J."/>
            <person name="Sinkins S.P."/>
            <person name="Hogenkamp D.G."/>
            <person name="Amedeo P."/>
            <person name="Arensburger P."/>
            <person name="Atkinson P.W."/>
            <person name="Bidwell S."/>
            <person name="Biedler J."/>
            <person name="Birney E."/>
            <person name="Bruggner R.V."/>
            <person name="Costas J."/>
            <person name="Coy M.R."/>
            <person name="Crabtree J."/>
            <person name="Crawford M."/>
            <person name="Debruyn B."/>
            <person name="Decaprio D."/>
            <person name="Eiglmeier K."/>
            <person name="Eisenstadt E."/>
            <person name="El-Dorry H."/>
            <person name="Gelbart W.M."/>
            <person name="Gomes S.L."/>
            <person name="Hammond M."/>
            <person name="Hannick L.I."/>
            <person name="Hogan J.R."/>
            <person name="Holmes M.H."/>
            <person name="Jaffe D."/>
            <person name="Johnston J.S."/>
            <person name="Kennedy R.C."/>
            <person name="Koo H."/>
            <person name="Kravitz S."/>
            <person name="Kriventseva E.V."/>
            <person name="Kulp D."/>
            <person name="Labutti K."/>
            <person name="Lee E."/>
            <person name="Li S."/>
            <person name="Lovin D.D."/>
            <person name="Mao C."/>
            <person name="Mauceli E."/>
            <person name="Menck C.F."/>
            <person name="Miller J.R."/>
            <person name="Montgomery P."/>
            <person name="Mori A."/>
            <person name="Nascimento A.L."/>
            <person name="Naveira H.F."/>
            <person name="Nusbaum C."/>
            <person name="O'leary S."/>
            <person name="Orvis J."/>
            <person name="Pertea M."/>
            <person name="Quesneville H."/>
            <person name="Reidenbach K.R."/>
            <person name="Rogers Y.H."/>
            <person name="Roth C.W."/>
            <person name="Schneider J.R."/>
            <person name="Schatz M."/>
            <person name="Shumway M."/>
            <person name="Stanke M."/>
            <person name="Stinson E.O."/>
            <person name="Tubio J.M."/>
            <person name="Vanzee J.P."/>
            <person name="Verjovski-Almeida S."/>
            <person name="Werner D."/>
            <person name="White O."/>
            <person name="Wyder S."/>
            <person name="Zeng Q."/>
            <person name="Zhao Q."/>
            <person name="Zhao Y."/>
            <person name="Hill C.A."/>
            <person name="Raikhel A.S."/>
            <person name="Soares M.B."/>
            <person name="Knudson D.L."/>
            <person name="Lee N.H."/>
            <person name="Galagan J."/>
            <person name="Salzberg S.L."/>
            <person name="Paulsen I.T."/>
            <person name="Dimopoulos G."/>
            <person name="Collins F.H."/>
            <person name="Birren B."/>
            <person name="Fraser-Liggett C.M."/>
            <person name="Severson D.W."/>
        </authorList>
    </citation>
    <scope>NUCLEOTIDE SEQUENCE [LARGE SCALE GENOMIC DNA]</scope>
    <source>
        <strain evidence="8">Liverpool</strain>
    </source>
</reference>
<evidence type="ECO:0000313" key="8">
    <source>
        <dbReference type="EMBL" id="EAT39391.1"/>
    </source>
</evidence>
<dbReference type="Gene3D" id="1.20.1250.20">
    <property type="entry name" value="MFS general substrate transporter like domains"/>
    <property type="match status" value="1"/>
</dbReference>
<accession>Q16XQ1</accession>
<feature type="transmembrane region" description="Helical" evidence="6">
    <location>
        <begin position="199"/>
        <end position="220"/>
    </location>
</feature>
<name>Q16XQ1_AEDAE</name>
<dbReference type="EMBL" id="CH477534">
    <property type="protein sequence ID" value="EAT39391.1"/>
    <property type="molecule type" value="Genomic_DNA"/>
</dbReference>
<keyword evidence="2" id="KW-0813">Transport</keyword>
<dbReference type="STRING" id="7159.Q16XQ1"/>
<dbReference type="InterPro" id="IPR036259">
    <property type="entry name" value="MFS_trans_sf"/>
</dbReference>
<sequence>PIIPEFLYDIRHPDAPLASFPKTPPTTLSPCEKETTTPYNGIDITTPVVSNIIQNHITDNASWHAEREERHKELVEETVEVGLMFASKAFVQLLANPIVGPLTHKIGYSIPMFTGFVIMFISTLIFAFGRTYPVLFLARALQGIGSSCSSVSGMGMLADRYTDDKERGNAMGIALGGLALGVLIGPPFGGIMYEFVGKSAPFLVLSALALGDGLLQLVMMQPSVVIEESDPPSLKQLVMDPYIIVAAGAITFANMGIAMLEPSLPIWMMDNMGASRWEQGVTFLPASISYLIGTNLFGPLGHRIGRWLAALLGLVIIGLCLLCVSITNLEINSKDSYKIRWSAPIKKTMFKGHGHPSMKDIYLKHFQATKQRSEKSGTLVNTIGFEWMLVGIAILCFLYAPLLTLLRAPPTKEEKKSLIVGERSSVRYVTYQNEDDDE</sequence>
<feature type="transmembrane region" description="Helical" evidence="6">
    <location>
        <begin position="170"/>
        <end position="193"/>
    </location>
</feature>
<dbReference type="GO" id="GO:0030672">
    <property type="term" value="C:synaptic vesicle membrane"/>
    <property type="evidence" value="ECO:0007669"/>
    <property type="project" value="TreeGrafter"/>
</dbReference>
<evidence type="ECO:0000256" key="1">
    <source>
        <dbReference type="ARBA" id="ARBA00004141"/>
    </source>
</evidence>
<feature type="transmembrane region" description="Helical" evidence="6">
    <location>
        <begin position="134"/>
        <end position="158"/>
    </location>
</feature>
<evidence type="ECO:0000256" key="6">
    <source>
        <dbReference type="SAM" id="Phobius"/>
    </source>
</evidence>
<feature type="transmembrane region" description="Helical" evidence="6">
    <location>
        <begin position="241"/>
        <end position="260"/>
    </location>
</feature>
<dbReference type="PANTHER" id="PTHR23506">
    <property type="entry name" value="GH10249P"/>
    <property type="match status" value="1"/>
</dbReference>
<feature type="non-terminal residue" evidence="8">
    <location>
        <position position="1"/>
    </location>
</feature>
<feature type="domain" description="Major facilitator superfamily (MFS) profile" evidence="7">
    <location>
        <begin position="1"/>
        <end position="438"/>
    </location>
</feature>
<dbReference type="Pfam" id="PF07690">
    <property type="entry name" value="MFS_1"/>
    <property type="match status" value="1"/>
</dbReference>
<evidence type="ECO:0000256" key="5">
    <source>
        <dbReference type="ARBA" id="ARBA00023136"/>
    </source>
</evidence>
<gene>
    <name evidence="8" type="ORF">AaeL_AAEL008816</name>
</gene>